<accession>A0A914BMY1</accession>
<organism evidence="5 6">
    <name type="scientific">Patiria miniata</name>
    <name type="common">Bat star</name>
    <name type="synonym">Asterina miniata</name>
    <dbReference type="NCBI Taxonomy" id="46514"/>
    <lineage>
        <taxon>Eukaryota</taxon>
        <taxon>Metazoa</taxon>
        <taxon>Echinodermata</taxon>
        <taxon>Eleutherozoa</taxon>
        <taxon>Asterozoa</taxon>
        <taxon>Asteroidea</taxon>
        <taxon>Valvatacea</taxon>
        <taxon>Valvatida</taxon>
        <taxon>Asterinidae</taxon>
        <taxon>Patiria</taxon>
    </lineage>
</organism>
<sequence length="233" mass="25099">MGIGAGKAIDGDVSSYSHTVLNDPHPWWILDLGSDHCIGNITVALRDDCCRGRYPFYAAVARAGMNANYSENPPCGVPATRDQAGQAAVSTFVCDAPRVASHVSFDIDPSTPGVTEVALMLAEVTVEEYTNGECDTPKAPPTISASSPEQVDKIKSAGFVLMYKGARLIGKTDPLSTLVAKYLEQCAASCFKHTECVSFDYAPATGQCDLYNVDARDMDKILNDQFMIYAHMK</sequence>
<dbReference type="InterPro" id="IPR006585">
    <property type="entry name" value="FTP1"/>
</dbReference>
<evidence type="ECO:0000259" key="4">
    <source>
        <dbReference type="PROSITE" id="PS50948"/>
    </source>
</evidence>
<keyword evidence="1" id="KW-0479">Metal-binding</keyword>
<dbReference type="GO" id="GO:0046872">
    <property type="term" value="F:metal ion binding"/>
    <property type="evidence" value="ECO:0007669"/>
    <property type="project" value="UniProtKB-KW"/>
</dbReference>
<dbReference type="Proteomes" id="UP000887568">
    <property type="component" value="Unplaced"/>
</dbReference>
<evidence type="ECO:0000256" key="2">
    <source>
        <dbReference type="ARBA" id="ARBA00022837"/>
    </source>
</evidence>
<dbReference type="InterPro" id="IPR008979">
    <property type="entry name" value="Galactose-bd-like_sf"/>
</dbReference>
<dbReference type="EnsemblMetazoa" id="XM_038221377.1">
    <property type="protein sequence ID" value="XP_038077305.1"/>
    <property type="gene ID" value="LOC119745149"/>
</dbReference>
<dbReference type="SUPFAM" id="SSF49785">
    <property type="entry name" value="Galactose-binding domain-like"/>
    <property type="match status" value="1"/>
</dbReference>
<dbReference type="RefSeq" id="XP_038077305.1">
    <property type="nucleotide sequence ID" value="XM_038221377.1"/>
</dbReference>
<dbReference type="GeneID" id="119745149"/>
<dbReference type="InterPro" id="IPR003609">
    <property type="entry name" value="Pan_app"/>
</dbReference>
<dbReference type="OrthoDB" id="6102375at2759"/>
<dbReference type="Pfam" id="PF22633">
    <property type="entry name" value="F5_F8_type_C_2"/>
    <property type="match status" value="1"/>
</dbReference>
<keyword evidence="6" id="KW-1185">Reference proteome</keyword>
<dbReference type="PROSITE" id="PS50948">
    <property type="entry name" value="PAN"/>
    <property type="match status" value="1"/>
</dbReference>
<reference evidence="5" key="1">
    <citation type="submission" date="2022-11" db="UniProtKB">
        <authorList>
            <consortium name="EnsemblMetazoa"/>
        </authorList>
    </citation>
    <scope>IDENTIFICATION</scope>
</reference>
<dbReference type="Gene3D" id="2.60.120.260">
    <property type="entry name" value="Galactose-binding domain-like"/>
    <property type="match status" value="1"/>
</dbReference>
<feature type="domain" description="Apple" evidence="4">
    <location>
        <begin position="155"/>
        <end position="233"/>
    </location>
</feature>
<keyword evidence="2" id="KW-0106">Calcium</keyword>
<dbReference type="AlphaFoldDB" id="A0A914BMY1"/>
<evidence type="ECO:0000313" key="5">
    <source>
        <dbReference type="EnsemblMetazoa" id="XP_038077305.1"/>
    </source>
</evidence>
<evidence type="ECO:0000256" key="1">
    <source>
        <dbReference type="ARBA" id="ARBA00022723"/>
    </source>
</evidence>
<keyword evidence="3" id="KW-1015">Disulfide bond</keyword>
<evidence type="ECO:0000313" key="6">
    <source>
        <dbReference type="Proteomes" id="UP000887568"/>
    </source>
</evidence>
<dbReference type="Gene3D" id="3.50.4.10">
    <property type="entry name" value="Hepatocyte Growth Factor"/>
    <property type="match status" value="1"/>
</dbReference>
<name>A0A914BMY1_PATMI</name>
<dbReference type="Pfam" id="PF00024">
    <property type="entry name" value="PAN_1"/>
    <property type="match status" value="1"/>
</dbReference>
<dbReference type="SMART" id="SM00607">
    <property type="entry name" value="FTP"/>
    <property type="match status" value="1"/>
</dbReference>
<protein>
    <recommendedName>
        <fullName evidence="4">Apple domain-containing protein</fullName>
    </recommendedName>
</protein>
<dbReference type="SUPFAM" id="SSF57414">
    <property type="entry name" value="Hairpin loop containing domain-like"/>
    <property type="match status" value="1"/>
</dbReference>
<evidence type="ECO:0000256" key="3">
    <source>
        <dbReference type="ARBA" id="ARBA00023157"/>
    </source>
</evidence>
<proteinExistence type="predicted"/>